<evidence type="ECO:0000313" key="3">
    <source>
        <dbReference type="EMBL" id="CAA0108510.1"/>
    </source>
</evidence>
<gene>
    <name evidence="3" type="primary">dgcT_1</name>
    <name evidence="3" type="ORF">AELLOGFF_00601</name>
</gene>
<keyword evidence="3" id="KW-0548">Nucleotidyltransferase</keyword>
<dbReference type="Gene3D" id="3.30.70.270">
    <property type="match status" value="1"/>
</dbReference>
<feature type="transmembrane region" description="Helical" evidence="1">
    <location>
        <begin position="95"/>
        <end position="111"/>
    </location>
</feature>
<dbReference type="NCBIfam" id="TIGR00254">
    <property type="entry name" value="GGDEF"/>
    <property type="match status" value="1"/>
</dbReference>
<organism evidence="3 4">
    <name type="scientific">Mycolicibacterium vanbaalenii</name>
    <name type="common">Mycobacterium vanbaalenii</name>
    <dbReference type="NCBI Taxonomy" id="110539"/>
    <lineage>
        <taxon>Bacteria</taxon>
        <taxon>Bacillati</taxon>
        <taxon>Actinomycetota</taxon>
        <taxon>Actinomycetes</taxon>
        <taxon>Mycobacteriales</taxon>
        <taxon>Mycobacteriaceae</taxon>
        <taxon>Mycolicibacterium</taxon>
    </lineage>
</organism>
<sequence>MEKGIREYFLIWWRQPFEFDWTARHFRARGVLRVHQVFFGCFCLLYGLTALLTMVWGYADDGPVGGRWLVLIVAVSSAVLGVLWIFGPWPTERQSAAFVIYADLAVVTVIACYEDAFLAMPGLALLAANGIYVVIAHGPRALLLHLAFTVAAFAWLYAMSITQGTAAVSLITVRLLVLIPTVVGVPVIVHSYLLALRIGAVDAMYDPLTRLLNRRGLEDEVDDLLAADGGQVGVLAVDIDKFKAINDRHGHEAGDRVLIGVANAARDAVVSAGARAVIARTGGEEFVVVVDDRVVDGRAAVALRVAELLHEKVARCDGAAAPTVSIGAVTAGTRGDVRRTVRELIERADAAMYRAKNAGGNRTVVAGDSVAAGE</sequence>
<dbReference type="PANTHER" id="PTHR45138">
    <property type="entry name" value="REGULATORY COMPONENTS OF SENSORY TRANSDUCTION SYSTEM"/>
    <property type="match status" value="1"/>
</dbReference>
<dbReference type="OrthoDB" id="23692at2"/>
<dbReference type="AlphaFoldDB" id="A0A5S9PVP8"/>
<dbReference type="SUPFAM" id="SSF55073">
    <property type="entry name" value="Nucleotide cyclase"/>
    <property type="match status" value="1"/>
</dbReference>
<keyword evidence="3" id="KW-0808">Transferase</keyword>
<dbReference type="InterPro" id="IPR043128">
    <property type="entry name" value="Rev_trsase/Diguanyl_cyclase"/>
</dbReference>
<name>A0A5S9PVP8_MYCVN</name>
<feature type="transmembrane region" description="Helical" evidence="1">
    <location>
        <begin position="117"/>
        <end position="135"/>
    </location>
</feature>
<keyword evidence="1" id="KW-1133">Transmembrane helix</keyword>
<proteinExistence type="predicted"/>
<dbReference type="EC" id="2.7.7.65" evidence="3"/>
<dbReference type="PROSITE" id="PS50887">
    <property type="entry name" value="GGDEF"/>
    <property type="match status" value="1"/>
</dbReference>
<protein>
    <submittedName>
        <fullName evidence="3">Putative diguanylate cyclase DgcT</fullName>
        <ecNumber evidence="3">2.7.7.65</ecNumber>
    </submittedName>
</protein>
<evidence type="ECO:0000259" key="2">
    <source>
        <dbReference type="PROSITE" id="PS50887"/>
    </source>
</evidence>
<dbReference type="InterPro" id="IPR029787">
    <property type="entry name" value="Nucleotide_cyclase"/>
</dbReference>
<dbReference type="SMART" id="SM00267">
    <property type="entry name" value="GGDEF"/>
    <property type="match status" value="1"/>
</dbReference>
<dbReference type="CDD" id="cd01949">
    <property type="entry name" value="GGDEF"/>
    <property type="match status" value="1"/>
</dbReference>
<keyword evidence="1" id="KW-0472">Membrane</keyword>
<dbReference type="PANTHER" id="PTHR45138:SF9">
    <property type="entry name" value="DIGUANYLATE CYCLASE DGCM-RELATED"/>
    <property type="match status" value="1"/>
</dbReference>
<dbReference type="InterPro" id="IPR000160">
    <property type="entry name" value="GGDEF_dom"/>
</dbReference>
<dbReference type="GO" id="GO:0052621">
    <property type="term" value="F:diguanylate cyclase activity"/>
    <property type="evidence" value="ECO:0007669"/>
    <property type="project" value="UniProtKB-EC"/>
</dbReference>
<dbReference type="GO" id="GO:0005886">
    <property type="term" value="C:plasma membrane"/>
    <property type="evidence" value="ECO:0007669"/>
    <property type="project" value="TreeGrafter"/>
</dbReference>
<dbReference type="GO" id="GO:1902201">
    <property type="term" value="P:negative regulation of bacterial-type flagellum-dependent cell motility"/>
    <property type="evidence" value="ECO:0007669"/>
    <property type="project" value="TreeGrafter"/>
</dbReference>
<reference evidence="3 4" key="1">
    <citation type="submission" date="2019-11" db="EMBL/GenBank/DDBJ databases">
        <authorList>
            <person name="Holert J."/>
        </authorList>
    </citation>
    <scope>NUCLEOTIDE SEQUENCE [LARGE SCALE GENOMIC DNA]</scope>
    <source>
        <strain evidence="3">BC8_1</strain>
    </source>
</reference>
<dbReference type="Pfam" id="PF00990">
    <property type="entry name" value="GGDEF"/>
    <property type="match status" value="1"/>
</dbReference>
<feature type="domain" description="GGDEF" evidence="2">
    <location>
        <begin position="230"/>
        <end position="368"/>
    </location>
</feature>
<feature type="transmembrane region" description="Helical" evidence="1">
    <location>
        <begin position="142"/>
        <end position="160"/>
    </location>
</feature>
<keyword evidence="4" id="KW-1185">Reference proteome</keyword>
<accession>A0A5S9PVP8</accession>
<dbReference type="Proteomes" id="UP000430146">
    <property type="component" value="Unassembled WGS sequence"/>
</dbReference>
<feature type="transmembrane region" description="Helical" evidence="1">
    <location>
        <begin position="37"/>
        <end position="59"/>
    </location>
</feature>
<dbReference type="EMBL" id="CACSIP010000012">
    <property type="protein sequence ID" value="CAA0108510.1"/>
    <property type="molecule type" value="Genomic_DNA"/>
</dbReference>
<feature type="transmembrane region" description="Helical" evidence="1">
    <location>
        <begin position="65"/>
        <end position="86"/>
    </location>
</feature>
<evidence type="ECO:0000313" key="4">
    <source>
        <dbReference type="Proteomes" id="UP000430146"/>
    </source>
</evidence>
<dbReference type="GO" id="GO:0043709">
    <property type="term" value="P:cell adhesion involved in single-species biofilm formation"/>
    <property type="evidence" value="ECO:0007669"/>
    <property type="project" value="TreeGrafter"/>
</dbReference>
<dbReference type="InterPro" id="IPR050469">
    <property type="entry name" value="Diguanylate_Cyclase"/>
</dbReference>
<keyword evidence="1" id="KW-0812">Transmembrane</keyword>
<feature type="transmembrane region" description="Helical" evidence="1">
    <location>
        <begin position="166"/>
        <end position="189"/>
    </location>
</feature>
<evidence type="ECO:0000256" key="1">
    <source>
        <dbReference type="SAM" id="Phobius"/>
    </source>
</evidence>
<dbReference type="RefSeq" id="WP_159230036.1">
    <property type="nucleotide sequence ID" value="NZ_CACSIP010000012.1"/>
</dbReference>